<feature type="transmembrane region" description="Helical" evidence="1">
    <location>
        <begin position="74"/>
        <end position="98"/>
    </location>
</feature>
<organism evidence="2 3">
    <name type="scientific">Stenomitos frigidus ULC18</name>
    <dbReference type="NCBI Taxonomy" id="2107698"/>
    <lineage>
        <taxon>Bacteria</taxon>
        <taxon>Bacillati</taxon>
        <taxon>Cyanobacteriota</taxon>
        <taxon>Cyanophyceae</taxon>
        <taxon>Leptolyngbyales</taxon>
        <taxon>Leptolyngbyaceae</taxon>
        <taxon>Stenomitos</taxon>
    </lineage>
</organism>
<evidence type="ECO:0000313" key="3">
    <source>
        <dbReference type="Proteomes" id="UP000239576"/>
    </source>
</evidence>
<dbReference type="EMBL" id="PVWK01000158">
    <property type="protein sequence ID" value="PSB23884.1"/>
    <property type="molecule type" value="Genomic_DNA"/>
</dbReference>
<accession>A0A2T1DU32</accession>
<comment type="caution">
    <text evidence="2">The sequence shown here is derived from an EMBL/GenBank/DDBJ whole genome shotgun (WGS) entry which is preliminary data.</text>
</comment>
<proteinExistence type="predicted"/>
<sequence length="107" mass="12523">MRLLQQAITTIWLLYLSFYGWLLEFNKYRDPNIIDCDKGAEFLFAVFLALIWLTTLIIWGVNLMLKYWDKTKPFWFSGGLSAALSIAFIPKFIMWIQYNAALPTKCG</sequence>
<dbReference type="RefSeq" id="WP_106260702.1">
    <property type="nucleotide sequence ID" value="NZ_CAWNSW010000147.1"/>
</dbReference>
<keyword evidence="1" id="KW-0472">Membrane</keyword>
<reference evidence="2 3" key="2">
    <citation type="submission" date="2018-03" db="EMBL/GenBank/DDBJ databases">
        <title>The ancient ancestry and fast evolution of plastids.</title>
        <authorList>
            <person name="Moore K.R."/>
            <person name="Magnabosco C."/>
            <person name="Momper L."/>
            <person name="Gold D.A."/>
            <person name="Bosak T."/>
            <person name="Fournier G.P."/>
        </authorList>
    </citation>
    <scope>NUCLEOTIDE SEQUENCE [LARGE SCALE GENOMIC DNA]</scope>
    <source>
        <strain evidence="2 3">ULC18</strain>
    </source>
</reference>
<dbReference type="OrthoDB" id="9914166at2"/>
<evidence type="ECO:0000256" key="1">
    <source>
        <dbReference type="SAM" id="Phobius"/>
    </source>
</evidence>
<protein>
    <submittedName>
        <fullName evidence="2">Uncharacterized protein</fullName>
    </submittedName>
</protein>
<keyword evidence="3" id="KW-1185">Reference proteome</keyword>
<dbReference type="Proteomes" id="UP000239576">
    <property type="component" value="Unassembled WGS sequence"/>
</dbReference>
<feature type="transmembrane region" description="Helical" evidence="1">
    <location>
        <begin position="7"/>
        <end position="22"/>
    </location>
</feature>
<keyword evidence="1" id="KW-1133">Transmembrane helix</keyword>
<gene>
    <name evidence="2" type="ORF">C7B82_29335</name>
</gene>
<feature type="transmembrane region" description="Helical" evidence="1">
    <location>
        <begin position="42"/>
        <end position="62"/>
    </location>
</feature>
<dbReference type="AlphaFoldDB" id="A0A2T1DU32"/>
<reference evidence="3" key="1">
    <citation type="submission" date="2018-02" db="EMBL/GenBank/DDBJ databases">
        <authorList>
            <person name="Moore K."/>
            <person name="Momper L."/>
        </authorList>
    </citation>
    <scope>NUCLEOTIDE SEQUENCE [LARGE SCALE GENOMIC DNA]</scope>
    <source>
        <strain evidence="3">ULC18</strain>
    </source>
</reference>
<name>A0A2T1DU32_9CYAN</name>
<keyword evidence="1" id="KW-0812">Transmembrane</keyword>
<evidence type="ECO:0000313" key="2">
    <source>
        <dbReference type="EMBL" id="PSB23884.1"/>
    </source>
</evidence>